<keyword evidence="1" id="KW-0472">Membrane</keyword>
<comment type="caution">
    <text evidence="2">The sequence shown here is derived from an EMBL/GenBank/DDBJ whole genome shotgun (WGS) entry which is preliminary data.</text>
</comment>
<evidence type="ECO:0000256" key="1">
    <source>
        <dbReference type="SAM" id="Phobius"/>
    </source>
</evidence>
<protein>
    <submittedName>
        <fullName evidence="2">Uncharacterized protein</fullName>
    </submittedName>
</protein>
<keyword evidence="1" id="KW-0812">Transmembrane</keyword>
<dbReference type="Proteomes" id="UP000800984">
    <property type="component" value="Unassembled WGS sequence"/>
</dbReference>
<proteinExistence type="predicted"/>
<evidence type="ECO:0000313" key="2">
    <source>
        <dbReference type="EMBL" id="NHM02114.1"/>
    </source>
</evidence>
<accession>A0ABX0I8F4</accession>
<evidence type="ECO:0000313" key="3">
    <source>
        <dbReference type="Proteomes" id="UP000800984"/>
    </source>
</evidence>
<dbReference type="RefSeq" id="WP_166077210.1">
    <property type="nucleotide sequence ID" value="NZ_JAAJBT010000004.1"/>
</dbReference>
<name>A0ABX0I8F4_9FLAO</name>
<organism evidence="2 3">
    <name type="scientific">Flavobacterium difficile</name>
    <dbReference type="NCBI Taxonomy" id="2709659"/>
    <lineage>
        <taxon>Bacteria</taxon>
        <taxon>Pseudomonadati</taxon>
        <taxon>Bacteroidota</taxon>
        <taxon>Flavobacteriia</taxon>
        <taxon>Flavobacteriales</taxon>
        <taxon>Flavobacteriaceae</taxon>
        <taxon>Flavobacterium</taxon>
    </lineage>
</organism>
<feature type="transmembrane region" description="Helical" evidence="1">
    <location>
        <begin position="197"/>
        <end position="214"/>
    </location>
</feature>
<keyword evidence="3" id="KW-1185">Reference proteome</keyword>
<sequence length="232" mass="27404">MSRLHQELKQIQKKFQFDFSSITFTDRIDVSPTLISVVERLNSSNENSINTFHFDKLQSDLIFSEAAIKELAITYRLRFLSTSYYKNEIPKEAIHSVLVFENEHQTQIKNFKILAPKENFALENYDDPLLFMSLGNGYYYLLAKWGNDLSVFRKIKYWPFRNIFTLVTTTLLLSLLVLVICGLINPNLWVTSRALSIFLFSWKTFLFIFIYYTFKTGNYPSEFNWNSSFHNK</sequence>
<gene>
    <name evidence="2" type="ORF">G4D72_08320</name>
</gene>
<keyword evidence="1" id="KW-1133">Transmembrane helix</keyword>
<reference evidence="2 3" key="1">
    <citation type="submission" date="2020-02" db="EMBL/GenBank/DDBJ databases">
        <authorList>
            <person name="Chen W.-M."/>
        </authorList>
    </citation>
    <scope>NUCLEOTIDE SEQUENCE [LARGE SCALE GENOMIC DNA]</scope>
    <source>
        <strain evidence="2 3">KDG-16</strain>
    </source>
</reference>
<dbReference type="EMBL" id="JAAJBT010000004">
    <property type="protein sequence ID" value="NHM02114.1"/>
    <property type="molecule type" value="Genomic_DNA"/>
</dbReference>
<feature type="transmembrane region" description="Helical" evidence="1">
    <location>
        <begin position="163"/>
        <end position="185"/>
    </location>
</feature>